<dbReference type="PROSITE" id="PS50850">
    <property type="entry name" value="MFS"/>
    <property type="match status" value="1"/>
</dbReference>
<dbReference type="GO" id="GO:0022857">
    <property type="term" value="F:transmembrane transporter activity"/>
    <property type="evidence" value="ECO:0007669"/>
    <property type="project" value="InterPro"/>
</dbReference>
<dbReference type="SUPFAM" id="SSF103473">
    <property type="entry name" value="MFS general substrate transporter"/>
    <property type="match status" value="1"/>
</dbReference>
<dbReference type="InterPro" id="IPR011701">
    <property type="entry name" value="MFS"/>
</dbReference>
<name>A0A1X1TQE5_9MYCO</name>
<protein>
    <submittedName>
        <fullName evidence="5">MFS transporter</fullName>
    </submittedName>
</protein>
<evidence type="ECO:0000256" key="2">
    <source>
        <dbReference type="ARBA" id="ARBA00022692"/>
    </source>
</evidence>
<dbReference type="InterPro" id="IPR020846">
    <property type="entry name" value="MFS_dom"/>
</dbReference>
<keyword evidence="4" id="KW-0472">Membrane</keyword>
<dbReference type="RefSeq" id="WP_085231236.1">
    <property type="nucleotide sequence ID" value="NZ_AP022613.1"/>
</dbReference>
<proteinExistence type="predicted"/>
<evidence type="ECO:0000313" key="5">
    <source>
        <dbReference type="EMBL" id="BBZ40363.1"/>
    </source>
</evidence>
<evidence type="ECO:0000256" key="4">
    <source>
        <dbReference type="ARBA" id="ARBA00023136"/>
    </source>
</evidence>
<dbReference type="Gene3D" id="1.20.1250.20">
    <property type="entry name" value="MFS general substrate transporter like domains"/>
    <property type="match status" value="2"/>
</dbReference>
<comment type="subcellular location">
    <subcellularLocation>
        <location evidence="1">Cell membrane</location>
        <topology evidence="1">Multi-pass membrane protein</topology>
    </subcellularLocation>
</comment>
<dbReference type="OrthoDB" id="3717319at2"/>
<dbReference type="PANTHER" id="PTHR42718:SF35">
    <property type="entry name" value="BLL0718 PROTEIN"/>
    <property type="match status" value="1"/>
</dbReference>
<dbReference type="InterPro" id="IPR036259">
    <property type="entry name" value="MFS_trans_sf"/>
</dbReference>
<organism evidence="5 6">
    <name type="scientific">Mycobacterium conspicuum</name>
    <dbReference type="NCBI Taxonomy" id="44010"/>
    <lineage>
        <taxon>Bacteria</taxon>
        <taxon>Bacillati</taxon>
        <taxon>Actinomycetota</taxon>
        <taxon>Actinomycetes</taxon>
        <taxon>Mycobacteriales</taxon>
        <taxon>Mycobacteriaceae</taxon>
        <taxon>Mycobacterium</taxon>
    </lineage>
</organism>
<keyword evidence="6" id="KW-1185">Reference proteome</keyword>
<dbReference type="AlphaFoldDB" id="A0A1X1TQE5"/>
<dbReference type="EMBL" id="AP022613">
    <property type="protein sequence ID" value="BBZ40363.1"/>
    <property type="molecule type" value="Genomic_DNA"/>
</dbReference>
<sequence length="471" mass="48711">MTQPVEAGTALPRSQTAFMVTALAVSVASFMLNATMFSPAIRDINAHLGPQGYASMSAYFYLSGAICNVVLIRWSDYIGRKNVLLGILVVQCIGTLLCVATTSLPIVVLGRVLQGGSNITFGLSYLVMRETLSATAFGVCCGVLSAVNAGVGGFDALLGGFMVDHYGYRSIFVLTLVVGVLAIALIWKAVPGAGPAGAVSGRMDWVGAALIALGIAGINLFLGNGGHQGWLSPLVLGFIVAAIVALVAFVVVERRVEHPLVHIDEMASRYAWPVIALTILFFASFMVVLGFIIPSIAEDDQIGFGASGQTTALLFITPASAVQLVVAPFIGRLAVKIGFVTVLRAGLVFAIADTALLAIFAFQRGMVPVLMGVFGIVLATCLTPIAALGVLQAPRDEPGSLPGIANSAFGIGGSIGFAWAGTVVAQGTKAGYQSALWICVAIGVATLVMSLILKPRPLVAAGPAPQLTHQP</sequence>
<evidence type="ECO:0000256" key="3">
    <source>
        <dbReference type="ARBA" id="ARBA00022989"/>
    </source>
</evidence>
<evidence type="ECO:0000313" key="6">
    <source>
        <dbReference type="Proteomes" id="UP000467385"/>
    </source>
</evidence>
<dbReference type="PROSITE" id="PS00216">
    <property type="entry name" value="SUGAR_TRANSPORT_1"/>
    <property type="match status" value="1"/>
</dbReference>
<gene>
    <name evidence="5" type="primary">yqiA</name>
    <name evidence="5" type="ORF">MCNS_34260</name>
</gene>
<dbReference type="Proteomes" id="UP000467385">
    <property type="component" value="Chromosome"/>
</dbReference>
<dbReference type="GO" id="GO:0005886">
    <property type="term" value="C:plasma membrane"/>
    <property type="evidence" value="ECO:0007669"/>
    <property type="project" value="UniProtKB-SubCell"/>
</dbReference>
<accession>A0A1X1TQE5</accession>
<dbReference type="Pfam" id="PF07690">
    <property type="entry name" value="MFS_1"/>
    <property type="match status" value="1"/>
</dbReference>
<dbReference type="InterPro" id="IPR005829">
    <property type="entry name" value="Sugar_transporter_CS"/>
</dbReference>
<dbReference type="PANTHER" id="PTHR42718">
    <property type="entry name" value="MAJOR FACILITATOR SUPERFAMILY MULTIDRUG TRANSPORTER MFSC"/>
    <property type="match status" value="1"/>
</dbReference>
<keyword evidence="2" id="KW-0812">Transmembrane</keyword>
<dbReference type="STRING" id="44010.AWC00_03440"/>
<reference evidence="5 6" key="1">
    <citation type="journal article" date="2019" name="Emerg. Microbes Infect.">
        <title>Comprehensive subspecies identification of 175 nontuberculous mycobacteria species based on 7547 genomic profiles.</title>
        <authorList>
            <person name="Matsumoto Y."/>
            <person name="Kinjo T."/>
            <person name="Motooka D."/>
            <person name="Nabeya D."/>
            <person name="Jung N."/>
            <person name="Uechi K."/>
            <person name="Horii T."/>
            <person name="Iida T."/>
            <person name="Fujita J."/>
            <person name="Nakamura S."/>
        </authorList>
    </citation>
    <scope>NUCLEOTIDE SEQUENCE [LARGE SCALE GENOMIC DNA]</scope>
    <source>
        <strain evidence="5 6">JCM 14738</strain>
    </source>
</reference>
<evidence type="ECO:0000256" key="1">
    <source>
        <dbReference type="ARBA" id="ARBA00004651"/>
    </source>
</evidence>
<keyword evidence="3" id="KW-1133">Transmembrane helix</keyword>